<comment type="caution">
    <text evidence="2">The sequence shown here is derived from an EMBL/GenBank/DDBJ whole genome shotgun (WGS) entry which is preliminary data.</text>
</comment>
<keyword evidence="3" id="KW-1185">Reference proteome</keyword>
<feature type="transmembrane region" description="Helical" evidence="1">
    <location>
        <begin position="267"/>
        <end position="289"/>
    </location>
</feature>
<dbReference type="Proteomes" id="UP001589595">
    <property type="component" value="Unassembled WGS sequence"/>
</dbReference>
<dbReference type="AlphaFoldDB" id="A0ABD5MR86"/>
<keyword evidence="1" id="KW-1133">Transmembrane helix</keyword>
<feature type="transmembrane region" description="Helical" evidence="1">
    <location>
        <begin position="140"/>
        <end position="161"/>
    </location>
</feature>
<keyword evidence="1" id="KW-0812">Transmembrane</keyword>
<dbReference type="RefSeq" id="WP_222923493.1">
    <property type="nucleotide sequence ID" value="NZ_CP082287.1"/>
</dbReference>
<accession>A0ABD5MR86</accession>
<feature type="transmembrane region" description="Helical" evidence="1">
    <location>
        <begin position="192"/>
        <end position="211"/>
    </location>
</feature>
<sequence>MSQWSLASTLESGPGFREGIAEFGSHLDLSKFGSGLTAAVFGCTGPALIILNAANEGGLTNAQAVSWLFGIYVLGGLLTLGMALYYKQPIVGAWTIPGAVMVGIVLADFNFAQAAGAYLVSGILVFLIGISGKFRDLVEFIPQPIIMGMIAGVLIEFTIGIITAVQNAPLIAGVGLIGFLLFHRFVPKIPGIVGAIGLGTGAAIWQGSTALTSISISIAQPILVTPVISLESIITIAIPLTVMVIGAENMQAIGVLQVEDYDPPINSMLVFSGIGGMLASFVGGHNANIAGPMTAITSSEEAGEDREGRYVASVIAGVLFGAFGFVAAAATSIVNAVPGTLISLLAGVAMIGVLISAFEGSWVSTSRYQYGTFFALIIGMSGLSLFDIGAPFWSLIGGVLVSLILETEDWRELFGEDSVPDSSPTVDD</sequence>
<protein>
    <submittedName>
        <fullName evidence="2">Benzoate/H(+) symporter BenE family transporter</fullName>
    </submittedName>
</protein>
<dbReference type="PANTHER" id="PTHR30199:SF0">
    <property type="entry name" value="INNER MEMBRANE PROTEIN YDCO"/>
    <property type="match status" value="1"/>
</dbReference>
<dbReference type="InterPro" id="IPR004711">
    <property type="entry name" value="Benzoate_Transporter"/>
</dbReference>
<feature type="transmembrane region" description="Helical" evidence="1">
    <location>
        <begin position="116"/>
        <end position="134"/>
    </location>
</feature>
<evidence type="ECO:0000256" key="1">
    <source>
        <dbReference type="SAM" id="Phobius"/>
    </source>
</evidence>
<dbReference type="GeneID" id="67212419"/>
<gene>
    <name evidence="2" type="ORF">ACFFOL_06165</name>
</gene>
<feature type="transmembrane region" description="Helical" evidence="1">
    <location>
        <begin position="310"/>
        <end position="330"/>
    </location>
</feature>
<organism evidence="2 3">
    <name type="scientific">Halobaculum roseum</name>
    <dbReference type="NCBI Taxonomy" id="2175149"/>
    <lineage>
        <taxon>Archaea</taxon>
        <taxon>Methanobacteriati</taxon>
        <taxon>Methanobacteriota</taxon>
        <taxon>Stenosarchaea group</taxon>
        <taxon>Halobacteria</taxon>
        <taxon>Halobacteriales</taxon>
        <taxon>Haloferacaceae</taxon>
        <taxon>Halobaculum</taxon>
    </lineage>
</organism>
<feature type="transmembrane region" description="Helical" evidence="1">
    <location>
        <begin position="32"/>
        <end position="53"/>
    </location>
</feature>
<feature type="transmembrane region" description="Helical" evidence="1">
    <location>
        <begin position="168"/>
        <end position="186"/>
    </location>
</feature>
<keyword evidence="1" id="KW-0472">Membrane</keyword>
<evidence type="ECO:0000313" key="2">
    <source>
        <dbReference type="EMBL" id="MFB9823762.1"/>
    </source>
</evidence>
<feature type="transmembrane region" description="Helical" evidence="1">
    <location>
        <begin position="65"/>
        <end position="85"/>
    </location>
</feature>
<feature type="transmembrane region" description="Helical" evidence="1">
    <location>
        <begin position="91"/>
        <end position="109"/>
    </location>
</feature>
<dbReference type="PANTHER" id="PTHR30199">
    <property type="entry name" value="MFS FAMILY TRANSPORTER, PREDICTED SUBSTRATE BENZOATE"/>
    <property type="match status" value="1"/>
</dbReference>
<dbReference type="EMBL" id="JBHMAJ010000005">
    <property type="protein sequence ID" value="MFB9823762.1"/>
    <property type="molecule type" value="Genomic_DNA"/>
</dbReference>
<proteinExistence type="predicted"/>
<feature type="transmembrane region" description="Helical" evidence="1">
    <location>
        <begin position="336"/>
        <end position="358"/>
    </location>
</feature>
<name>A0ABD5MR86_9EURY</name>
<dbReference type="Pfam" id="PF03594">
    <property type="entry name" value="BenE"/>
    <property type="match status" value="1"/>
</dbReference>
<feature type="transmembrane region" description="Helical" evidence="1">
    <location>
        <begin position="370"/>
        <end position="393"/>
    </location>
</feature>
<evidence type="ECO:0000313" key="3">
    <source>
        <dbReference type="Proteomes" id="UP001589595"/>
    </source>
</evidence>
<reference evidence="2" key="1">
    <citation type="submission" date="2024-09" db="EMBL/GenBank/DDBJ databases">
        <authorList>
            <person name="Sun Q."/>
        </authorList>
    </citation>
    <scope>NUCLEOTIDE SEQUENCE [LARGE SCALE GENOMIC DNA]</scope>
    <source>
        <strain evidence="2">JCM 31273</strain>
    </source>
</reference>
<feature type="transmembrane region" description="Helical" evidence="1">
    <location>
        <begin position="223"/>
        <end position="247"/>
    </location>
</feature>